<keyword evidence="5 8" id="KW-0378">Hydrolase</keyword>
<evidence type="ECO:0000256" key="4">
    <source>
        <dbReference type="ARBA" id="ARBA00022729"/>
    </source>
</evidence>
<dbReference type="Gene3D" id="2.60.40.2310">
    <property type="match status" value="1"/>
</dbReference>
<dbReference type="PRINTS" id="PR00723">
    <property type="entry name" value="SUBTILISIN"/>
</dbReference>
<dbReference type="PROSITE" id="PS51257">
    <property type="entry name" value="PROKAR_LIPOPROTEIN"/>
    <property type="match status" value="1"/>
</dbReference>
<dbReference type="PROSITE" id="PS00138">
    <property type="entry name" value="SUBTILASE_SER"/>
    <property type="match status" value="1"/>
</dbReference>
<evidence type="ECO:0000256" key="2">
    <source>
        <dbReference type="ARBA" id="ARBA00011073"/>
    </source>
</evidence>
<dbReference type="Pfam" id="PF05922">
    <property type="entry name" value="Inhibitor_I9"/>
    <property type="match status" value="1"/>
</dbReference>
<feature type="active site" description="Charge relay system" evidence="7 8">
    <location>
        <position position="149"/>
    </location>
</feature>
<dbReference type="InterPro" id="IPR036852">
    <property type="entry name" value="Peptidase_S8/S53_dom_sf"/>
</dbReference>
<evidence type="ECO:0000256" key="9">
    <source>
        <dbReference type="SAM" id="SignalP"/>
    </source>
</evidence>
<evidence type="ECO:0000256" key="5">
    <source>
        <dbReference type="ARBA" id="ARBA00022801"/>
    </source>
</evidence>
<keyword evidence="4 9" id="KW-0732">Signal</keyword>
<comment type="caution">
    <text evidence="13">The sequence shown here is derived from an EMBL/GenBank/DDBJ whole genome shotgun (WGS) entry which is preliminary data.</text>
</comment>
<keyword evidence="6 8" id="KW-0720">Serine protease</keyword>
<evidence type="ECO:0000259" key="12">
    <source>
        <dbReference type="Pfam" id="PF17766"/>
    </source>
</evidence>
<reference evidence="13" key="1">
    <citation type="journal article" date="2021" name="Front. Plant Sci.">
        <title>Chromosome-Scale Genome Assembly for Chinese Sour Jujube and Insights Into Its Genome Evolution and Domestication Signature.</title>
        <authorList>
            <person name="Shen L.-Y."/>
            <person name="Luo H."/>
            <person name="Wang X.-L."/>
            <person name="Wang X.-M."/>
            <person name="Qiu X.-J."/>
            <person name="Liu H."/>
            <person name="Zhou S.-S."/>
            <person name="Jia K.-H."/>
            <person name="Nie S."/>
            <person name="Bao Y.-T."/>
            <person name="Zhang R.-G."/>
            <person name="Yun Q.-Z."/>
            <person name="Chai Y.-H."/>
            <person name="Lu J.-Y."/>
            <person name="Li Y."/>
            <person name="Zhao S.-W."/>
            <person name="Mao J.-F."/>
            <person name="Jia S.-G."/>
            <person name="Mao Y.-M."/>
        </authorList>
    </citation>
    <scope>NUCLEOTIDE SEQUENCE</scope>
    <source>
        <strain evidence="13">AT0</strain>
        <tissue evidence="13">Leaf</tissue>
    </source>
</reference>
<evidence type="ECO:0000313" key="13">
    <source>
        <dbReference type="EMBL" id="KAH7543411.1"/>
    </source>
</evidence>
<accession>A0A978VX66</accession>
<feature type="domain" description="Subtilisin-like protease fibronectin type-III" evidence="12">
    <location>
        <begin position="515"/>
        <end position="616"/>
    </location>
</feature>
<feature type="signal peptide" evidence="9">
    <location>
        <begin position="1"/>
        <end position="30"/>
    </location>
</feature>
<evidence type="ECO:0000256" key="7">
    <source>
        <dbReference type="PIRSR" id="PIRSR615500-1"/>
    </source>
</evidence>
<dbReference type="PROSITE" id="PS51892">
    <property type="entry name" value="SUBTILASE"/>
    <property type="match status" value="1"/>
</dbReference>
<feature type="domain" description="Inhibitor I9" evidence="11">
    <location>
        <begin position="34"/>
        <end position="116"/>
    </location>
</feature>
<dbReference type="Pfam" id="PF00082">
    <property type="entry name" value="Peptidase_S8"/>
    <property type="match status" value="2"/>
</dbReference>
<dbReference type="Gene3D" id="3.40.50.200">
    <property type="entry name" value="Peptidase S8/S53 domain"/>
    <property type="match status" value="2"/>
</dbReference>
<gene>
    <name evidence="13" type="ORF">FEM48_Zijuj02G0181100</name>
</gene>
<name>A0A978VX66_ZIZJJ</name>
<protein>
    <recommendedName>
        <fullName evidence="15">Subtilisin-like protease SBT1.9</fullName>
    </recommendedName>
</protein>
<evidence type="ECO:0000256" key="6">
    <source>
        <dbReference type="ARBA" id="ARBA00022825"/>
    </source>
</evidence>
<feature type="chain" id="PRO_5037791200" description="Subtilisin-like protease SBT1.9" evidence="9">
    <location>
        <begin position="31"/>
        <end position="620"/>
    </location>
</feature>
<dbReference type="Pfam" id="PF17766">
    <property type="entry name" value="fn3_6"/>
    <property type="match status" value="1"/>
</dbReference>
<evidence type="ECO:0000256" key="8">
    <source>
        <dbReference type="PROSITE-ProRule" id="PRU01240"/>
    </source>
</evidence>
<feature type="active site" description="Charge relay system" evidence="7 8">
    <location>
        <position position="402"/>
    </location>
</feature>
<feature type="active site" description="Charge relay system" evidence="7 8">
    <location>
        <position position="219"/>
    </location>
</feature>
<dbReference type="InterPro" id="IPR023828">
    <property type="entry name" value="Peptidase_S8_Ser-AS"/>
</dbReference>
<feature type="domain" description="Peptidase S8/S53" evidence="10">
    <location>
        <begin position="340"/>
        <end position="438"/>
    </location>
</feature>
<organism evidence="13 14">
    <name type="scientific">Ziziphus jujuba var. spinosa</name>
    <dbReference type="NCBI Taxonomy" id="714518"/>
    <lineage>
        <taxon>Eukaryota</taxon>
        <taxon>Viridiplantae</taxon>
        <taxon>Streptophyta</taxon>
        <taxon>Embryophyta</taxon>
        <taxon>Tracheophyta</taxon>
        <taxon>Spermatophyta</taxon>
        <taxon>Magnoliopsida</taxon>
        <taxon>eudicotyledons</taxon>
        <taxon>Gunneridae</taxon>
        <taxon>Pentapetalae</taxon>
        <taxon>rosids</taxon>
        <taxon>fabids</taxon>
        <taxon>Rosales</taxon>
        <taxon>Rhamnaceae</taxon>
        <taxon>Paliureae</taxon>
        <taxon>Ziziphus</taxon>
    </lineage>
</organism>
<comment type="subcellular location">
    <subcellularLocation>
        <location evidence="1">Secreted</location>
    </subcellularLocation>
</comment>
<dbReference type="InterPro" id="IPR015500">
    <property type="entry name" value="Peptidase_S8_subtilisin-rel"/>
</dbReference>
<evidence type="ECO:0000259" key="10">
    <source>
        <dbReference type="Pfam" id="PF00082"/>
    </source>
</evidence>
<sequence length="620" mass="67584">MEHNRSLPLPFIFFLVSCFFLGRLETIVSAQRETYIVHMDKSFKPEFHPTHHHWYSSIVDALNNGNDPSSSSSSSLLYTYDTAIHGFSATLSPQELEILKKSPGFVSAYSDKMATAHTTRSIDFLSLNPSTGLWPASNYGEDVIIGVIDSGVFPESESFKDDGMTAKIPAKWKGICQEGEEFNSSMCNNKLIGARYYNKAAIAQNFTITMNSPRDINGHGTHTASTAAGNYVKDNYPLIYNKTFSACNSSKLLSDSAPEGIIICDQTWPVLDQIRHVTTAQLFGAIFISNSSEILFELGQVTCPGVVLSPQDAYPVIKYAESSENPSVSIKFQQTFIGTKPAPLASMYSSRGPSLNSPHILKPDIMAPGTRILAAYVPTQSSGVIGSNVFLPSNYNLQSGTSMACPHASGVAALLKGVHPDWSPAAIRSAMMTTANPLDNTQNPIRDNGNRLEFASPLAIGSGHIDPNRALDPGLVYDATPQDYVNLLCSMNFTSNQIFTITRSQAYNCSNPSSDLNYPSFIVYYDNQTISSTQKFDRTVTNVGDGAANYKAKVAAPAGSEVIVSPDTLVFGKKNEKQRYSLTIKYGSDKQGKESFGEIVWVEENGNRTVRSPIVVSPFI</sequence>
<dbReference type="InterPro" id="IPR045051">
    <property type="entry name" value="SBT"/>
</dbReference>
<dbReference type="GO" id="GO:0006508">
    <property type="term" value="P:proteolysis"/>
    <property type="evidence" value="ECO:0007669"/>
    <property type="project" value="UniProtKB-KW"/>
</dbReference>
<dbReference type="AlphaFoldDB" id="A0A978VX66"/>
<dbReference type="Gene3D" id="3.30.70.80">
    <property type="entry name" value="Peptidase S8 propeptide/proteinase inhibitor I9"/>
    <property type="match status" value="1"/>
</dbReference>
<dbReference type="InterPro" id="IPR037045">
    <property type="entry name" value="S8pro/Inhibitor_I9_sf"/>
</dbReference>
<evidence type="ECO:0008006" key="15">
    <source>
        <dbReference type="Google" id="ProtNLM"/>
    </source>
</evidence>
<dbReference type="Gene3D" id="3.50.30.30">
    <property type="match status" value="1"/>
</dbReference>
<dbReference type="GO" id="GO:0005576">
    <property type="term" value="C:extracellular region"/>
    <property type="evidence" value="ECO:0007669"/>
    <property type="project" value="UniProtKB-SubCell"/>
</dbReference>
<evidence type="ECO:0000256" key="1">
    <source>
        <dbReference type="ARBA" id="ARBA00004613"/>
    </source>
</evidence>
<keyword evidence="3 8" id="KW-0645">Protease</keyword>
<dbReference type="InterPro" id="IPR000209">
    <property type="entry name" value="Peptidase_S8/S53_dom"/>
</dbReference>
<dbReference type="PANTHER" id="PTHR10795">
    <property type="entry name" value="PROPROTEIN CONVERTASE SUBTILISIN/KEXIN"/>
    <property type="match status" value="1"/>
</dbReference>
<dbReference type="SUPFAM" id="SSF52743">
    <property type="entry name" value="Subtilisin-like"/>
    <property type="match status" value="1"/>
</dbReference>
<dbReference type="InterPro" id="IPR041469">
    <property type="entry name" value="Subtilisin-like_FN3"/>
</dbReference>
<dbReference type="EMBL" id="JAEACU010000002">
    <property type="protein sequence ID" value="KAH7543411.1"/>
    <property type="molecule type" value="Genomic_DNA"/>
</dbReference>
<evidence type="ECO:0000259" key="11">
    <source>
        <dbReference type="Pfam" id="PF05922"/>
    </source>
</evidence>
<comment type="similarity">
    <text evidence="2 8">Belongs to the peptidase S8 family.</text>
</comment>
<feature type="domain" description="Peptidase S8/S53" evidence="10">
    <location>
        <begin position="140"/>
        <end position="234"/>
    </location>
</feature>
<dbReference type="GO" id="GO:0004252">
    <property type="term" value="F:serine-type endopeptidase activity"/>
    <property type="evidence" value="ECO:0007669"/>
    <property type="project" value="UniProtKB-UniRule"/>
</dbReference>
<evidence type="ECO:0000256" key="3">
    <source>
        <dbReference type="ARBA" id="ARBA00022670"/>
    </source>
</evidence>
<dbReference type="Proteomes" id="UP000813462">
    <property type="component" value="Unassembled WGS sequence"/>
</dbReference>
<proteinExistence type="inferred from homology"/>
<dbReference type="FunFam" id="3.30.70.80:FF:000003">
    <property type="entry name" value="Subtilisin-like protease SBT1.9"/>
    <property type="match status" value="1"/>
</dbReference>
<dbReference type="InterPro" id="IPR010259">
    <property type="entry name" value="S8pro/Inhibitor_I9"/>
</dbReference>
<evidence type="ECO:0000313" key="14">
    <source>
        <dbReference type="Proteomes" id="UP000813462"/>
    </source>
</evidence>